<accession>A0A4U3KXC6</accession>
<dbReference type="InterPro" id="IPR006680">
    <property type="entry name" value="Amidohydro-rel"/>
</dbReference>
<evidence type="ECO:0000313" key="3">
    <source>
        <dbReference type="EMBL" id="TKK65816.1"/>
    </source>
</evidence>
<dbReference type="PANTHER" id="PTHR43569">
    <property type="entry name" value="AMIDOHYDROLASE"/>
    <property type="match status" value="1"/>
</dbReference>
<name>A0A4U3KXC6_9BACT</name>
<comment type="caution">
    <text evidence="3">The sequence shown here is derived from an EMBL/GenBank/DDBJ whole genome shotgun (WGS) entry which is preliminary data.</text>
</comment>
<keyword evidence="3" id="KW-0378">Hydrolase</keyword>
<protein>
    <submittedName>
        <fullName evidence="3">Amidohydrolase</fullName>
    </submittedName>
</protein>
<dbReference type="Gene3D" id="3.20.20.140">
    <property type="entry name" value="Metal-dependent hydrolases"/>
    <property type="match status" value="1"/>
</dbReference>
<dbReference type="OrthoDB" id="5450317at2"/>
<dbReference type="EMBL" id="SZQL01000018">
    <property type="protein sequence ID" value="TKK65816.1"/>
    <property type="molecule type" value="Genomic_DNA"/>
</dbReference>
<evidence type="ECO:0000256" key="1">
    <source>
        <dbReference type="ARBA" id="ARBA00038310"/>
    </source>
</evidence>
<keyword evidence="4" id="KW-1185">Reference proteome</keyword>
<evidence type="ECO:0000313" key="4">
    <source>
        <dbReference type="Proteomes" id="UP000305848"/>
    </source>
</evidence>
<organism evidence="3 4">
    <name type="scientific">Ilyomonas limi</name>
    <dbReference type="NCBI Taxonomy" id="2575867"/>
    <lineage>
        <taxon>Bacteria</taxon>
        <taxon>Pseudomonadati</taxon>
        <taxon>Bacteroidota</taxon>
        <taxon>Chitinophagia</taxon>
        <taxon>Chitinophagales</taxon>
        <taxon>Chitinophagaceae</taxon>
        <taxon>Ilyomonas</taxon>
    </lineage>
</organism>
<dbReference type="InterPro" id="IPR052350">
    <property type="entry name" value="Metallo-dep_Lactonases"/>
</dbReference>
<dbReference type="SUPFAM" id="SSF51556">
    <property type="entry name" value="Metallo-dependent hydrolases"/>
    <property type="match status" value="1"/>
</dbReference>
<feature type="domain" description="Amidohydrolase-related" evidence="2">
    <location>
        <begin position="5"/>
        <end position="281"/>
    </location>
</feature>
<comment type="similarity">
    <text evidence="1">Belongs to the metallo-dependent hydrolases superfamily.</text>
</comment>
<proteinExistence type="inferred from homology"/>
<sequence>MFMTDTHVHIWNFERAYYEWLDNNTTILNRNYFIEELESERKKAGITKGVLVQAANTLKETAYMLDVAHQTAWIKGVVGWLPLMDTKATEKILSQQYIHEPYIKGIRHLIHDEPDSKWLLQKEVMESLQLVADCQLAYDVVGILDEHLRCAIAVAEKIPSLKLVLDHMNHPMINRLLISTNWYALMKEAAKYPNIYVKISGLGTCLENASLSVENAMPYIAFVLETFSTDRCFCGGDWPVSLLANSYKKTWEIYTSVLAALLDSEALKKVYDDNAANFYKLDL</sequence>
<dbReference type="PANTHER" id="PTHR43569:SF2">
    <property type="entry name" value="AMIDOHYDROLASE-RELATED DOMAIN-CONTAINING PROTEIN"/>
    <property type="match status" value="1"/>
</dbReference>
<gene>
    <name evidence="3" type="ORF">FC093_18855</name>
</gene>
<dbReference type="GO" id="GO:0016787">
    <property type="term" value="F:hydrolase activity"/>
    <property type="evidence" value="ECO:0007669"/>
    <property type="project" value="UniProtKB-KW"/>
</dbReference>
<dbReference type="InterPro" id="IPR032466">
    <property type="entry name" value="Metal_Hydrolase"/>
</dbReference>
<dbReference type="Pfam" id="PF04909">
    <property type="entry name" value="Amidohydro_2"/>
    <property type="match status" value="1"/>
</dbReference>
<dbReference type="AlphaFoldDB" id="A0A4U3KXC6"/>
<evidence type="ECO:0000259" key="2">
    <source>
        <dbReference type="Pfam" id="PF04909"/>
    </source>
</evidence>
<reference evidence="3 4" key="1">
    <citation type="submission" date="2019-05" db="EMBL/GenBank/DDBJ databases">
        <title>Panacibacter sp. strain 17mud1-8 Genome sequencing and assembly.</title>
        <authorList>
            <person name="Chhetri G."/>
        </authorList>
    </citation>
    <scope>NUCLEOTIDE SEQUENCE [LARGE SCALE GENOMIC DNA]</scope>
    <source>
        <strain evidence="3 4">17mud1-8</strain>
    </source>
</reference>
<dbReference type="Proteomes" id="UP000305848">
    <property type="component" value="Unassembled WGS sequence"/>
</dbReference>